<keyword evidence="5" id="KW-0808">Transferase</keyword>
<evidence type="ECO:0000256" key="5">
    <source>
        <dbReference type="ARBA" id="ARBA00022679"/>
    </source>
</evidence>
<evidence type="ECO:0000313" key="11">
    <source>
        <dbReference type="Proteomes" id="UP000199650"/>
    </source>
</evidence>
<dbReference type="GO" id="GO:0005886">
    <property type="term" value="C:plasma membrane"/>
    <property type="evidence" value="ECO:0007669"/>
    <property type="project" value="UniProtKB-SubCell"/>
</dbReference>
<dbReference type="Gene3D" id="3.30.565.10">
    <property type="entry name" value="Histidine kinase-like ATPase, C-terminal domain"/>
    <property type="match status" value="1"/>
</dbReference>
<protein>
    <recommendedName>
        <fullName evidence="3">histidine kinase</fullName>
        <ecNumber evidence="3">2.7.13.3</ecNumber>
    </recommendedName>
</protein>
<comment type="subcellular location">
    <subcellularLocation>
        <location evidence="2">Cell membrane</location>
        <topology evidence="2">Multi-pass membrane protein</topology>
    </subcellularLocation>
</comment>
<dbReference type="EC" id="2.7.13.3" evidence="3"/>
<evidence type="ECO:0000256" key="2">
    <source>
        <dbReference type="ARBA" id="ARBA00004651"/>
    </source>
</evidence>
<gene>
    <name evidence="10" type="ORF">SAMN05444851_0952</name>
</gene>
<dbReference type="RefSeq" id="WP_091428740.1">
    <property type="nucleotide sequence ID" value="NZ_FOJB01000001.1"/>
</dbReference>
<name>A0A1I0NMT4_9RHOB</name>
<accession>A0A1I0NMT4</accession>
<keyword evidence="4" id="KW-1003">Cell membrane</keyword>
<keyword evidence="6" id="KW-0547">Nucleotide-binding</keyword>
<dbReference type="Proteomes" id="UP000199650">
    <property type="component" value="Unassembled WGS sequence"/>
</dbReference>
<evidence type="ECO:0000256" key="3">
    <source>
        <dbReference type="ARBA" id="ARBA00012438"/>
    </source>
</evidence>
<dbReference type="SMART" id="SM00388">
    <property type="entry name" value="HisKA"/>
    <property type="match status" value="1"/>
</dbReference>
<dbReference type="GO" id="GO:0000155">
    <property type="term" value="F:phosphorelay sensor kinase activity"/>
    <property type="evidence" value="ECO:0007669"/>
    <property type="project" value="InterPro"/>
</dbReference>
<dbReference type="Gene3D" id="1.10.287.130">
    <property type="match status" value="1"/>
</dbReference>
<dbReference type="OrthoDB" id="9804645at2"/>
<dbReference type="SUPFAM" id="SSF47384">
    <property type="entry name" value="Homodimeric domain of signal transducing histidine kinase"/>
    <property type="match status" value="1"/>
</dbReference>
<evidence type="ECO:0000256" key="1">
    <source>
        <dbReference type="ARBA" id="ARBA00000085"/>
    </source>
</evidence>
<dbReference type="InterPro" id="IPR003594">
    <property type="entry name" value="HATPase_dom"/>
</dbReference>
<dbReference type="Pfam" id="PF02518">
    <property type="entry name" value="HATPase_c"/>
    <property type="match status" value="1"/>
</dbReference>
<dbReference type="STRING" id="1173584.SAMN05444851_0952"/>
<dbReference type="InterPro" id="IPR036890">
    <property type="entry name" value="HATPase_C_sf"/>
</dbReference>
<keyword evidence="11" id="KW-1185">Reference proteome</keyword>
<dbReference type="SMART" id="SM00387">
    <property type="entry name" value="HATPase_c"/>
    <property type="match status" value="1"/>
</dbReference>
<dbReference type="PANTHER" id="PTHR44936">
    <property type="entry name" value="SENSOR PROTEIN CREC"/>
    <property type="match status" value="1"/>
</dbReference>
<dbReference type="PANTHER" id="PTHR44936:SF10">
    <property type="entry name" value="SENSOR PROTEIN RSTB"/>
    <property type="match status" value="1"/>
</dbReference>
<evidence type="ECO:0000256" key="7">
    <source>
        <dbReference type="ARBA" id="ARBA00022777"/>
    </source>
</evidence>
<sequence>MSRGLSLRRVGGVWVALAFLAGIASATLWLGSVRAWDRHLSQAYAAGFTVYEALRLGVPPGDQISIAPLSREDTATATMGDFTRLPDTPKPGYVTNMSILTRPASPTDRAVLTLGIVSDELVYPISDIVASSDPIPAGRFGQLTRLLATYCSEPVIFARFADKPWQRIDGTDIWGCNTAPADLRVPAAIAAIIALAALLTHVGNTTSSFENFAQALRVRRRVGGPESYDIEGPTELRSIVAAVNSYLEAERAQLAQRAMVLSGVSHDLGTPATRLRLRAALIPDAALRGKLEADIDQMTGMIESVLTYTRSEINAEEPRQLSLTSLIEALVADYQDTGSPVSIRHQDPVVIEGGASVFMSRRGHSQMPDERRVLVTARPISLQRAIANLIDNALKYGRRAMVELQTDAETATIIVEDEGSDYSVADIERMMAPFERGENAVNVGGFGLGLTIVATVANQHGGTLRFETGAKGLRALFSIQRT</sequence>
<reference evidence="10 11" key="1">
    <citation type="submission" date="2016-10" db="EMBL/GenBank/DDBJ databases">
        <authorList>
            <person name="de Groot N.N."/>
        </authorList>
    </citation>
    <scope>NUCLEOTIDE SEQUENCE [LARGE SCALE GENOMIC DNA]</scope>
    <source>
        <strain evidence="10 11">DSM 29439</strain>
    </source>
</reference>
<dbReference type="InterPro" id="IPR003661">
    <property type="entry name" value="HisK_dim/P_dom"/>
</dbReference>
<evidence type="ECO:0000256" key="8">
    <source>
        <dbReference type="ARBA" id="ARBA00022840"/>
    </source>
</evidence>
<comment type="catalytic activity">
    <reaction evidence="1">
        <text>ATP + protein L-histidine = ADP + protein N-phospho-L-histidine.</text>
        <dbReference type="EC" id="2.7.13.3"/>
    </reaction>
</comment>
<evidence type="ECO:0000256" key="6">
    <source>
        <dbReference type="ARBA" id="ARBA00022741"/>
    </source>
</evidence>
<dbReference type="EMBL" id="FOJB01000001">
    <property type="protein sequence ID" value="SEW02636.1"/>
    <property type="molecule type" value="Genomic_DNA"/>
</dbReference>
<evidence type="ECO:0000259" key="9">
    <source>
        <dbReference type="PROSITE" id="PS50109"/>
    </source>
</evidence>
<dbReference type="CDD" id="cd00082">
    <property type="entry name" value="HisKA"/>
    <property type="match status" value="1"/>
</dbReference>
<dbReference type="InterPro" id="IPR036097">
    <property type="entry name" value="HisK_dim/P_sf"/>
</dbReference>
<keyword evidence="7 10" id="KW-0418">Kinase</keyword>
<keyword evidence="4" id="KW-0472">Membrane</keyword>
<dbReference type="GO" id="GO:0005524">
    <property type="term" value="F:ATP binding"/>
    <property type="evidence" value="ECO:0007669"/>
    <property type="project" value="UniProtKB-KW"/>
</dbReference>
<organism evidence="10 11">
    <name type="scientific">Aliiroseovarius sediminilitoris</name>
    <dbReference type="NCBI Taxonomy" id="1173584"/>
    <lineage>
        <taxon>Bacteria</taxon>
        <taxon>Pseudomonadati</taxon>
        <taxon>Pseudomonadota</taxon>
        <taxon>Alphaproteobacteria</taxon>
        <taxon>Rhodobacterales</taxon>
        <taxon>Paracoccaceae</taxon>
        <taxon>Aliiroseovarius</taxon>
    </lineage>
</organism>
<evidence type="ECO:0000256" key="4">
    <source>
        <dbReference type="ARBA" id="ARBA00022475"/>
    </source>
</evidence>
<feature type="domain" description="Histidine kinase" evidence="9">
    <location>
        <begin position="263"/>
        <end position="482"/>
    </location>
</feature>
<dbReference type="InterPro" id="IPR005467">
    <property type="entry name" value="His_kinase_dom"/>
</dbReference>
<keyword evidence="8" id="KW-0067">ATP-binding</keyword>
<evidence type="ECO:0000313" key="10">
    <source>
        <dbReference type="EMBL" id="SEW02636.1"/>
    </source>
</evidence>
<proteinExistence type="predicted"/>
<dbReference type="PROSITE" id="PS50109">
    <property type="entry name" value="HIS_KIN"/>
    <property type="match status" value="1"/>
</dbReference>
<dbReference type="SUPFAM" id="SSF55874">
    <property type="entry name" value="ATPase domain of HSP90 chaperone/DNA topoisomerase II/histidine kinase"/>
    <property type="match status" value="1"/>
</dbReference>
<dbReference type="AlphaFoldDB" id="A0A1I0NMT4"/>
<dbReference type="InterPro" id="IPR050980">
    <property type="entry name" value="2C_sensor_his_kinase"/>
</dbReference>
<dbReference type="CDD" id="cd00075">
    <property type="entry name" value="HATPase"/>
    <property type="match status" value="1"/>
</dbReference>